<evidence type="ECO:0000313" key="5">
    <source>
        <dbReference type="Proteomes" id="UP000007590"/>
    </source>
</evidence>
<dbReference type="Gene3D" id="2.160.10.10">
    <property type="entry name" value="Hexapeptide repeat proteins"/>
    <property type="match status" value="1"/>
</dbReference>
<evidence type="ECO:0000313" key="4">
    <source>
        <dbReference type="EMBL" id="AFD07858.1"/>
    </source>
</evidence>
<protein>
    <submittedName>
        <fullName evidence="4">Serine acetyltransferase</fullName>
    </submittedName>
</protein>
<keyword evidence="2 4" id="KW-0808">Transferase</keyword>
<dbReference type="GO" id="GO:0016746">
    <property type="term" value="F:acyltransferase activity"/>
    <property type="evidence" value="ECO:0007669"/>
    <property type="project" value="UniProtKB-KW"/>
</dbReference>
<dbReference type="HOGENOM" id="CLU_051638_1_1_10"/>
<keyword evidence="3" id="KW-0012">Acyltransferase</keyword>
<reference evidence="4" key="1">
    <citation type="submission" date="2012-02" db="EMBL/GenBank/DDBJ databases">
        <title>The complete genome of Solitalea canadensis DSM 3403.</title>
        <authorList>
            <consortium name="US DOE Joint Genome Institute (JGI-PGF)"/>
            <person name="Lucas S."/>
            <person name="Copeland A."/>
            <person name="Lapidus A."/>
            <person name="Glavina del Rio T."/>
            <person name="Dalin E."/>
            <person name="Tice H."/>
            <person name="Bruce D."/>
            <person name="Goodwin L."/>
            <person name="Pitluck S."/>
            <person name="Peters L."/>
            <person name="Ovchinnikova G."/>
            <person name="Lu M."/>
            <person name="Kyrpides N."/>
            <person name="Mavromatis K."/>
            <person name="Ivanova N."/>
            <person name="Brettin T."/>
            <person name="Detter J.C."/>
            <person name="Han C."/>
            <person name="Larimer F."/>
            <person name="Land M."/>
            <person name="Hauser L."/>
            <person name="Markowitz V."/>
            <person name="Cheng J.-F."/>
            <person name="Hugenholtz P."/>
            <person name="Woyke T."/>
            <person name="Wu D."/>
            <person name="Spring S."/>
            <person name="Schroeder M."/>
            <person name="Kopitz M."/>
            <person name="Brambilla E."/>
            <person name="Klenk H.-P."/>
            <person name="Eisen J.A."/>
        </authorList>
    </citation>
    <scope>NUCLEOTIDE SEQUENCE</scope>
    <source>
        <strain evidence="4">DSM 3403</strain>
    </source>
</reference>
<keyword evidence="1" id="KW-0028">Amino-acid biosynthesis</keyword>
<dbReference type="STRING" id="929556.Solca_2832"/>
<dbReference type="InterPro" id="IPR045304">
    <property type="entry name" value="LbH_SAT"/>
</dbReference>
<proteinExistence type="predicted"/>
<gene>
    <name evidence="4" type="ordered locus">Solca_2832</name>
</gene>
<dbReference type="SUPFAM" id="SSF51161">
    <property type="entry name" value="Trimeric LpxA-like enzymes"/>
    <property type="match status" value="1"/>
</dbReference>
<dbReference type="KEGG" id="scn:Solca_2832"/>
<dbReference type="RefSeq" id="WP_014681085.1">
    <property type="nucleotide sequence ID" value="NC_017770.1"/>
</dbReference>
<evidence type="ECO:0000256" key="1">
    <source>
        <dbReference type="ARBA" id="ARBA00022605"/>
    </source>
</evidence>
<dbReference type="Gene3D" id="1.10.3130.10">
    <property type="entry name" value="serine acetyltransferase, domain 1"/>
    <property type="match status" value="1"/>
</dbReference>
<accession>H8KS70</accession>
<evidence type="ECO:0000256" key="2">
    <source>
        <dbReference type="ARBA" id="ARBA00022679"/>
    </source>
</evidence>
<dbReference type="Proteomes" id="UP000007590">
    <property type="component" value="Chromosome"/>
</dbReference>
<sequence>MDKQFLEILLENHRNTGTYPSNTEICRLAKQLLRLMFPEKTNKHYISTNDLASKFQKLELQWIELLGQMQHVLPDTAETLVKKFMSRLPLVHSVLLTDMNAIYIGDPASKSEFEVIRTYPGFLAISYYRIAHELHRLQIPLVPRVLTEHAHSKTGIDIHPAAKIDTHFFIDHGTGITIGETCEIGKHVKLYQGITLGALSVSKDLASVKRHPTIENNVVIYSGATILGGDTIIGHDSIIGGNVWLTSSIAPYSKVYHQSQNKYIELGMDE</sequence>
<keyword evidence="5" id="KW-1185">Reference proteome</keyword>
<dbReference type="GO" id="GO:0008652">
    <property type="term" value="P:amino acid biosynthetic process"/>
    <property type="evidence" value="ECO:0007669"/>
    <property type="project" value="UniProtKB-KW"/>
</dbReference>
<dbReference type="InterPro" id="IPR011004">
    <property type="entry name" value="Trimer_LpxA-like_sf"/>
</dbReference>
<dbReference type="AlphaFoldDB" id="H8KS70"/>
<name>H8KS70_SOLCM</name>
<dbReference type="OrthoDB" id="9801456at2"/>
<dbReference type="eggNOG" id="COG1045">
    <property type="taxonomic scope" value="Bacteria"/>
</dbReference>
<dbReference type="CDD" id="cd03354">
    <property type="entry name" value="LbH_SAT"/>
    <property type="match status" value="1"/>
</dbReference>
<dbReference type="PANTHER" id="PTHR42811">
    <property type="entry name" value="SERINE ACETYLTRANSFERASE"/>
    <property type="match status" value="1"/>
</dbReference>
<dbReference type="EMBL" id="CP003349">
    <property type="protein sequence ID" value="AFD07858.1"/>
    <property type="molecule type" value="Genomic_DNA"/>
</dbReference>
<organism evidence="4 5">
    <name type="scientific">Solitalea canadensis (strain ATCC 29591 / DSM 3403 / JCM 21819 / LMG 8368 / NBRC 15130 / NCIMB 12057 / USAM 9D)</name>
    <name type="common">Flexibacter canadensis</name>
    <dbReference type="NCBI Taxonomy" id="929556"/>
    <lineage>
        <taxon>Bacteria</taxon>
        <taxon>Pseudomonadati</taxon>
        <taxon>Bacteroidota</taxon>
        <taxon>Sphingobacteriia</taxon>
        <taxon>Sphingobacteriales</taxon>
        <taxon>Sphingobacteriaceae</taxon>
        <taxon>Solitalea</taxon>
    </lineage>
</organism>
<dbReference type="InterPro" id="IPR042122">
    <property type="entry name" value="Ser_AcTrfase_N_sf"/>
</dbReference>
<evidence type="ECO:0000256" key="3">
    <source>
        <dbReference type="ARBA" id="ARBA00023315"/>
    </source>
</evidence>